<evidence type="ECO:0000256" key="5">
    <source>
        <dbReference type="ARBA" id="ARBA00023329"/>
    </source>
</evidence>
<dbReference type="InterPro" id="IPR026669">
    <property type="entry name" value="Arsenite_MeTrfase-like"/>
</dbReference>
<dbReference type="SUPFAM" id="SSF53335">
    <property type="entry name" value="S-adenosyl-L-methionine-dependent methyltransferases"/>
    <property type="match status" value="1"/>
</dbReference>
<evidence type="ECO:0000256" key="2">
    <source>
        <dbReference type="ARBA" id="ARBA00005263"/>
    </source>
</evidence>
<evidence type="ECO:0000256" key="3">
    <source>
        <dbReference type="ARBA" id="ARBA00023136"/>
    </source>
</evidence>
<accession>A0ABN7RYU4</accession>
<proteinExistence type="inferred from homology"/>
<name>A0ABN7RYU4_OIKDI</name>
<keyword evidence="4 6" id="KW-0168">Coated pit</keyword>
<comment type="function">
    <text evidence="6">Clathrin is the major protein of the polyhedral coat of coated pits and vesicles.</text>
</comment>
<dbReference type="Gene3D" id="3.40.50.150">
    <property type="entry name" value="Vaccinia Virus protein VP39"/>
    <property type="match status" value="1"/>
</dbReference>
<keyword evidence="5 6" id="KW-0968">Cytoplasmic vesicle</keyword>
<gene>
    <name evidence="7" type="ORF">OKIOD_LOCUS3576</name>
</gene>
<keyword evidence="8" id="KW-1185">Reference proteome</keyword>
<sequence length="382" mass="44071">MGVAKTRFLDVYNSLPEEYRCRFARWVGGFAEGEIDSLAPTQTEETLIQIADTLRMDIEPPGGKLPNEITRKPENEEEEVVEVDEFLYPDQVLKITDFSTSECGDCKSKNINDLEMVSHSMSQDELTVLFDEINDFEVMVDIGSRTGCILYAAHLMTKAKEIVGIEIDEEWCKIQNRVVEKFQMEDRIKIVNEDAKSEKSKEILRKADLTIMNNPFQWFSKDNGKKDFECILQSLKPGSRVLLCHIEEIPILLDRYLEEMTPESPPLNGPDHAWADELKAFRIMEATEEMIRRSEEAAKIEEITEQTWRETAQVQIEEFNASRKKQLENLSDLISENAEKAPAPITKEDQFSNIIELIDLQRDSNDGVDRSRMRQVLLQMKH</sequence>
<organism evidence="7 8">
    <name type="scientific">Oikopleura dioica</name>
    <name type="common">Tunicate</name>
    <dbReference type="NCBI Taxonomy" id="34765"/>
    <lineage>
        <taxon>Eukaryota</taxon>
        <taxon>Metazoa</taxon>
        <taxon>Chordata</taxon>
        <taxon>Tunicata</taxon>
        <taxon>Appendicularia</taxon>
        <taxon>Copelata</taxon>
        <taxon>Oikopleuridae</taxon>
        <taxon>Oikopleura</taxon>
    </lineage>
</organism>
<dbReference type="InterPro" id="IPR000996">
    <property type="entry name" value="Clathrin_L-chain"/>
</dbReference>
<evidence type="ECO:0000313" key="8">
    <source>
        <dbReference type="Proteomes" id="UP001158576"/>
    </source>
</evidence>
<reference evidence="7 8" key="1">
    <citation type="submission" date="2021-04" db="EMBL/GenBank/DDBJ databases">
        <authorList>
            <person name="Bliznina A."/>
        </authorList>
    </citation>
    <scope>NUCLEOTIDE SEQUENCE [LARGE SCALE GENOMIC DNA]</scope>
</reference>
<comment type="subcellular location">
    <subcellularLocation>
        <location evidence="1 6">Cytoplasmic vesicle membrane</location>
        <topology evidence="1 6">Peripheral membrane protein</topology>
        <orientation evidence="1 6">Cytoplasmic side</orientation>
    </subcellularLocation>
    <subcellularLocation>
        <location evidence="6">Membrane</location>
        <location evidence="6">Coated pit</location>
        <topology evidence="6">Peripheral membrane protein</topology>
        <orientation evidence="6">Cytoplasmic side</orientation>
    </subcellularLocation>
    <text evidence="6">Cytoplasmic face of coated pits and vesicles.</text>
</comment>
<dbReference type="PANTHER" id="PTHR43675:SF1">
    <property type="entry name" value="RIKEN CDNA 2700097O09 GENE"/>
    <property type="match status" value="1"/>
</dbReference>
<dbReference type="Pfam" id="PF01086">
    <property type="entry name" value="Clathrin_lg_ch"/>
    <property type="match status" value="1"/>
</dbReference>
<evidence type="ECO:0000256" key="1">
    <source>
        <dbReference type="ARBA" id="ARBA00004180"/>
    </source>
</evidence>
<comment type="similarity">
    <text evidence="2 6">Belongs to the clathrin light chain family.</text>
</comment>
<dbReference type="EMBL" id="OU015568">
    <property type="protein sequence ID" value="CAG5088940.1"/>
    <property type="molecule type" value="Genomic_DNA"/>
</dbReference>
<dbReference type="PANTHER" id="PTHR43675">
    <property type="entry name" value="ARSENITE METHYLTRANSFERASE"/>
    <property type="match status" value="1"/>
</dbReference>
<dbReference type="InterPro" id="IPR029063">
    <property type="entry name" value="SAM-dependent_MTases_sf"/>
</dbReference>
<protein>
    <recommendedName>
        <fullName evidence="6">Clathrin light chain</fullName>
    </recommendedName>
</protein>
<keyword evidence="3 6" id="KW-0472">Membrane</keyword>
<evidence type="ECO:0000256" key="6">
    <source>
        <dbReference type="RuleBase" id="RU363137"/>
    </source>
</evidence>
<evidence type="ECO:0000313" key="7">
    <source>
        <dbReference type="EMBL" id="CAG5088940.1"/>
    </source>
</evidence>
<dbReference type="Proteomes" id="UP001158576">
    <property type="component" value="Chromosome PAR"/>
</dbReference>
<evidence type="ECO:0000256" key="4">
    <source>
        <dbReference type="ARBA" id="ARBA00023176"/>
    </source>
</evidence>